<comment type="caution">
    <text evidence="2">The sequence shown here is derived from an EMBL/GenBank/DDBJ whole genome shotgun (WGS) entry which is preliminary data.</text>
</comment>
<gene>
    <name evidence="2" type="ORF">PXEA_LOCUS30691</name>
</gene>
<accession>A0A3S5B5N4</accession>
<proteinExistence type="predicted"/>
<evidence type="ECO:0000256" key="1">
    <source>
        <dbReference type="SAM" id="MobiDB-lite"/>
    </source>
</evidence>
<feature type="region of interest" description="Disordered" evidence="1">
    <location>
        <begin position="140"/>
        <end position="172"/>
    </location>
</feature>
<name>A0A3S5B5N4_9PLAT</name>
<sequence>MHRLGLLDIGSSAVSSSATAAVAVAAAAVCASTLSWRQGLVCLTHTDCQTGQADYLPPSGLALPEVMRCTPVAVMAGRQTAGKCDGETGRRTGSVWRPAGPDWLMRASVPASRHFTQRRRGGAAPHVGCPAVRADGWTAGRLDGWTGGPTAQGRPLLTPPPASGDNAPGEWT</sequence>
<keyword evidence="3" id="KW-1185">Reference proteome</keyword>
<dbReference type="AlphaFoldDB" id="A0A3S5B5N4"/>
<protein>
    <submittedName>
        <fullName evidence="2">Uncharacterized protein</fullName>
    </submittedName>
</protein>
<evidence type="ECO:0000313" key="3">
    <source>
        <dbReference type="Proteomes" id="UP000784294"/>
    </source>
</evidence>
<evidence type="ECO:0000313" key="2">
    <source>
        <dbReference type="EMBL" id="VEL37251.1"/>
    </source>
</evidence>
<reference evidence="2" key="1">
    <citation type="submission" date="2018-11" db="EMBL/GenBank/DDBJ databases">
        <authorList>
            <consortium name="Pathogen Informatics"/>
        </authorList>
    </citation>
    <scope>NUCLEOTIDE SEQUENCE</scope>
</reference>
<organism evidence="2 3">
    <name type="scientific">Protopolystoma xenopodis</name>
    <dbReference type="NCBI Taxonomy" id="117903"/>
    <lineage>
        <taxon>Eukaryota</taxon>
        <taxon>Metazoa</taxon>
        <taxon>Spiralia</taxon>
        <taxon>Lophotrochozoa</taxon>
        <taxon>Platyhelminthes</taxon>
        <taxon>Monogenea</taxon>
        <taxon>Polyopisthocotylea</taxon>
        <taxon>Polystomatidea</taxon>
        <taxon>Polystomatidae</taxon>
        <taxon>Protopolystoma</taxon>
    </lineage>
</organism>
<dbReference type="Proteomes" id="UP000784294">
    <property type="component" value="Unassembled WGS sequence"/>
</dbReference>
<dbReference type="EMBL" id="CAAALY010254413">
    <property type="protein sequence ID" value="VEL37251.1"/>
    <property type="molecule type" value="Genomic_DNA"/>
</dbReference>